<accession>A0ABW2JXZ1</accession>
<feature type="transmembrane region" description="Helical" evidence="2">
    <location>
        <begin position="61"/>
        <end position="80"/>
    </location>
</feature>
<dbReference type="Proteomes" id="UP001596523">
    <property type="component" value="Unassembled WGS sequence"/>
</dbReference>
<comment type="caution">
    <text evidence="3">The sequence shown here is derived from an EMBL/GenBank/DDBJ whole genome shotgun (WGS) entry which is preliminary data.</text>
</comment>
<proteinExistence type="predicted"/>
<feature type="transmembrane region" description="Helical" evidence="2">
    <location>
        <begin position="33"/>
        <end position="55"/>
    </location>
</feature>
<evidence type="ECO:0000256" key="1">
    <source>
        <dbReference type="SAM" id="MobiDB-lite"/>
    </source>
</evidence>
<evidence type="ECO:0000313" key="3">
    <source>
        <dbReference type="EMBL" id="MFC7310572.1"/>
    </source>
</evidence>
<keyword evidence="2" id="KW-1133">Transmembrane helix</keyword>
<feature type="compositionally biased region" description="Basic and acidic residues" evidence="1">
    <location>
        <begin position="197"/>
        <end position="223"/>
    </location>
</feature>
<keyword evidence="2" id="KW-0472">Membrane</keyword>
<reference evidence="4" key="1">
    <citation type="journal article" date="2019" name="Int. J. Syst. Evol. Microbiol.">
        <title>The Global Catalogue of Microorganisms (GCM) 10K type strain sequencing project: providing services to taxonomists for standard genome sequencing and annotation.</title>
        <authorList>
            <consortium name="The Broad Institute Genomics Platform"/>
            <consortium name="The Broad Institute Genome Sequencing Center for Infectious Disease"/>
            <person name="Wu L."/>
            <person name="Ma J."/>
        </authorList>
    </citation>
    <scope>NUCLEOTIDE SEQUENCE [LARGE SCALE GENOMIC DNA]</scope>
    <source>
        <strain evidence="4">SYNS20</strain>
    </source>
</reference>
<name>A0ABW2JXZ1_9ACTN</name>
<organism evidence="3 4">
    <name type="scientific">Streptomyces monticola</name>
    <dbReference type="NCBI Taxonomy" id="2666263"/>
    <lineage>
        <taxon>Bacteria</taxon>
        <taxon>Bacillati</taxon>
        <taxon>Actinomycetota</taxon>
        <taxon>Actinomycetes</taxon>
        <taxon>Kitasatosporales</taxon>
        <taxon>Streptomycetaceae</taxon>
        <taxon>Streptomyces</taxon>
    </lineage>
</organism>
<protein>
    <submittedName>
        <fullName evidence="3">Uncharacterized protein</fullName>
    </submittedName>
</protein>
<dbReference type="EMBL" id="JBHTCF010000036">
    <property type="protein sequence ID" value="MFC7310572.1"/>
    <property type="molecule type" value="Genomic_DNA"/>
</dbReference>
<sequence length="223" mass="23590">MTTSPPAAAGPNPAATVIGSEEKRIRGAIRFGSVLLAAAMALALCILLVAAGLLGGESRPGMLFGLVLAVLIGIPGIRLIQLARKKQPTFVAVDSTGLWLHNGEGRGLIRWDSLAALTVQWSPGSDTTPTVRSLELCPKGPVDRDESVLWVLVRDEEPLNPGLPRLRYRMAGPAGSAVDGVIEAARKHAPATLWAGELERQPGYDPGPDHEGHHARTQERTTG</sequence>
<keyword evidence="2" id="KW-0812">Transmembrane</keyword>
<gene>
    <name evidence="3" type="ORF">ACFQVC_40965</name>
</gene>
<evidence type="ECO:0000256" key="2">
    <source>
        <dbReference type="SAM" id="Phobius"/>
    </source>
</evidence>
<evidence type="ECO:0000313" key="4">
    <source>
        <dbReference type="Proteomes" id="UP001596523"/>
    </source>
</evidence>
<keyword evidence="4" id="KW-1185">Reference proteome</keyword>
<dbReference type="RefSeq" id="WP_381841339.1">
    <property type="nucleotide sequence ID" value="NZ_JBHTCF010000036.1"/>
</dbReference>
<feature type="region of interest" description="Disordered" evidence="1">
    <location>
        <begin position="193"/>
        <end position="223"/>
    </location>
</feature>